<sequence>PSEYSNLRSIFFKRKYVKDNIKRIIAALKKSIEFHEKKSGPNISVQIYKPF</sequence>
<reference evidence="1" key="1">
    <citation type="submission" date="2020-08" db="EMBL/GenBank/DDBJ databases">
        <title>Multicomponent nature underlies the extraordinary mechanical properties of spider dragline silk.</title>
        <authorList>
            <person name="Kono N."/>
            <person name="Nakamura H."/>
            <person name="Mori M."/>
            <person name="Yoshida Y."/>
            <person name="Ohtoshi R."/>
            <person name="Malay A.D."/>
            <person name="Moran D.A.P."/>
            <person name="Tomita M."/>
            <person name="Numata K."/>
            <person name="Arakawa K."/>
        </authorList>
    </citation>
    <scope>NUCLEOTIDE SEQUENCE</scope>
</reference>
<evidence type="ECO:0000313" key="2">
    <source>
        <dbReference type="Proteomes" id="UP000887013"/>
    </source>
</evidence>
<accession>A0A8X6T4B3</accession>
<keyword evidence="2" id="KW-1185">Reference proteome</keyword>
<proteinExistence type="predicted"/>
<name>A0A8X6T4B3_NEPPI</name>
<dbReference type="Proteomes" id="UP000887013">
    <property type="component" value="Unassembled WGS sequence"/>
</dbReference>
<evidence type="ECO:0000313" key="1">
    <source>
        <dbReference type="EMBL" id="GFS79091.1"/>
    </source>
</evidence>
<organism evidence="1 2">
    <name type="scientific">Nephila pilipes</name>
    <name type="common">Giant wood spider</name>
    <name type="synonym">Nephila maculata</name>
    <dbReference type="NCBI Taxonomy" id="299642"/>
    <lineage>
        <taxon>Eukaryota</taxon>
        <taxon>Metazoa</taxon>
        <taxon>Ecdysozoa</taxon>
        <taxon>Arthropoda</taxon>
        <taxon>Chelicerata</taxon>
        <taxon>Arachnida</taxon>
        <taxon>Araneae</taxon>
        <taxon>Araneomorphae</taxon>
        <taxon>Entelegynae</taxon>
        <taxon>Araneoidea</taxon>
        <taxon>Nephilidae</taxon>
        <taxon>Nephila</taxon>
    </lineage>
</organism>
<comment type="caution">
    <text evidence="1">The sequence shown here is derived from an EMBL/GenBank/DDBJ whole genome shotgun (WGS) entry which is preliminary data.</text>
</comment>
<dbReference type="AlphaFoldDB" id="A0A8X6T4B3"/>
<feature type="non-terminal residue" evidence="1">
    <location>
        <position position="51"/>
    </location>
</feature>
<dbReference type="EMBL" id="BMAW01002531">
    <property type="protein sequence ID" value="GFS79091.1"/>
    <property type="molecule type" value="Genomic_DNA"/>
</dbReference>
<protein>
    <submittedName>
        <fullName evidence="1">Uncharacterized protein</fullName>
    </submittedName>
</protein>
<gene>
    <name evidence="1" type="ORF">NPIL_166951</name>
</gene>